<dbReference type="KEGG" id="cdet:87942318"/>
<dbReference type="PANTHER" id="PTHR46910:SF11">
    <property type="entry name" value="ZN(2)-C6 FUNGAL-TYPE DOMAIN-CONTAINING PROTEIN"/>
    <property type="match status" value="1"/>
</dbReference>
<dbReference type="InterPro" id="IPR050987">
    <property type="entry name" value="AtrR-like"/>
</dbReference>
<dbReference type="GO" id="GO:0003700">
    <property type="term" value="F:DNA-binding transcription factor activity"/>
    <property type="evidence" value="ECO:0007669"/>
    <property type="project" value="InterPro"/>
</dbReference>
<sequence>MLSAADGRCRATQAAQVCAACKTRKKKNRLSCRYGTVVAPNKQERRAPAFSQPFFVLPGLSLSQSSLLEPATTLCLQVHRVIRDSGLQLDEATTQYFQGLHRYLPFISRAHFEQDVSIVESTPPAGRSALNLSLCLINASSRLSLHGKSGSSSRVPDRRHLYLVTKSLFAQIQVVFPPSISLLQACVLLAVYEYSEGEPDQAFVSITGCIRMAHRLRIHLHSRTFPQPAKDLNMSLGTNLHPYAHAKEAFNTWWAIVIYERLSFSELTVAEQPLLTVVPDTQAQLPVESRASEGVDHAPKLSLESSLEVSDSGSLLIGPFGRIAQAIWILDQVLSSFKTSELDMRLTAIAGLHTKIQELLALLLQQGQSQVVVLCEAIAVTLRVSFTFYLHILDWPAVTPAVGLHSIRGWQECARVTLNTATNIVLDIVDVHDGPHGISRIYTPPSYPYLVRAALRYVERSKQQSGDGFLKNASQRLRGTLDRLHE</sequence>
<dbReference type="CDD" id="cd12148">
    <property type="entry name" value="fungal_TF_MHR"/>
    <property type="match status" value="1"/>
</dbReference>
<keyword evidence="4" id="KW-1185">Reference proteome</keyword>
<dbReference type="GO" id="GO:0008270">
    <property type="term" value="F:zinc ion binding"/>
    <property type="evidence" value="ECO:0007669"/>
    <property type="project" value="InterPro"/>
</dbReference>
<organism evidence="3 4">
    <name type="scientific">Colletotrichum destructivum</name>
    <dbReference type="NCBI Taxonomy" id="34406"/>
    <lineage>
        <taxon>Eukaryota</taxon>
        <taxon>Fungi</taxon>
        <taxon>Dikarya</taxon>
        <taxon>Ascomycota</taxon>
        <taxon>Pezizomycotina</taxon>
        <taxon>Sordariomycetes</taxon>
        <taxon>Hypocreomycetidae</taxon>
        <taxon>Glomerellales</taxon>
        <taxon>Glomerellaceae</taxon>
        <taxon>Colletotrichum</taxon>
        <taxon>Colletotrichum destructivum species complex</taxon>
    </lineage>
</organism>
<keyword evidence="1" id="KW-0539">Nucleus</keyword>
<evidence type="ECO:0000256" key="1">
    <source>
        <dbReference type="ARBA" id="ARBA00023242"/>
    </source>
</evidence>
<dbReference type="PANTHER" id="PTHR46910">
    <property type="entry name" value="TRANSCRIPTION FACTOR PDR1"/>
    <property type="match status" value="1"/>
</dbReference>
<reference evidence="4" key="1">
    <citation type="journal article" date="2023" name="bioRxiv">
        <title>Complete genome of the Medicago anthracnose fungus, Colletotrichum destructivum, reveals a mini-chromosome-like region within a core chromosome.</title>
        <authorList>
            <person name="Lapalu N."/>
            <person name="Simon A."/>
            <person name="Lu A."/>
            <person name="Plaumann P.-L."/>
            <person name="Amselem J."/>
            <person name="Pigne S."/>
            <person name="Auger A."/>
            <person name="Koch C."/>
            <person name="Dallery J.-F."/>
            <person name="O'Connell R.J."/>
        </authorList>
    </citation>
    <scope>NUCLEOTIDE SEQUENCE [LARGE SCALE GENOMIC DNA]</scope>
    <source>
        <strain evidence="4">CBS 520.97</strain>
    </source>
</reference>
<dbReference type="InterPro" id="IPR007219">
    <property type="entry name" value="XnlR_reg_dom"/>
</dbReference>
<evidence type="ECO:0000259" key="2">
    <source>
        <dbReference type="Pfam" id="PF04082"/>
    </source>
</evidence>
<dbReference type="Proteomes" id="UP001322277">
    <property type="component" value="Chromosome 3"/>
</dbReference>
<protein>
    <recommendedName>
        <fullName evidence="2">Xylanolytic transcriptional activator regulatory domain-containing protein</fullName>
    </recommendedName>
</protein>
<dbReference type="GO" id="GO:0003677">
    <property type="term" value="F:DNA binding"/>
    <property type="evidence" value="ECO:0007669"/>
    <property type="project" value="InterPro"/>
</dbReference>
<feature type="domain" description="Xylanolytic transcriptional activator regulatory" evidence="2">
    <location>
        <begin position="95"/>
        <end position="294"/>
    </location>
</feature>
<dbReference type="RefSeq" id="XP_062778025.1">
    <property type="nucleotide sequence ID" value="XM_062921974.1"/>
</dbReference>
<dbReference type="GO" id="GO:0006351">
    <property type="term" value="P:DNA-templated transcription"/>
    <property type="evidence" value="ECO:0007669"/>
    <property type="project" value="InterPro"/>
</dbReference>
<dbReference type="GeneID" id="87942318"/>
<dbReference type="Pfam" id="PF04082">
    <property type="entry name" value="Fungal_trans"/>
    <property type="match status" value="1"/>
</dbReference>
<dbReference type="EMBL" id="CP137307">
    <property type="protein sequence ID" value="WQF80801.1"/>
    <property type="molecule type" value="Genomic_DNA"/>
</dbReference>
<accession>A0AAX4ICR3</accession>
<evidence type="ECO:0000313" key="3">
    <source>
        <dbReference type="EMBL" id="WQF80801.1"/>
    </source>
</evidence>
<gene>
    <name evidence="3" type="ORF">CDEST_05815</name>
</gene>
<evidence type="ECO:0000313" key="4">
    <source>
        <dbReference type="Proteomes" id="UP001322277"/>
    </source>
</evidence>
<dbReference type="AlphaFoldDB" id="A0AAX4ICR3"/>
<name>A0AAX4ICR3_9PEZI</name>
<proteinExistence type="predicted"/>